<comment type="similarity">
    <text evidence="2">Belongs to the binding-protein-dependent transport system permease family. MalFG subfamily.</text>
</comment>
<dbReference type="GO" id="GO:0015423">
    <property type="term" value="F:ABC-type maltose transporter activity"/>
    <property type="evidence" value="ECO:0007669"/>
    <property type="project" value="TreeGrafter"/>
</dbReference>
<evidence type="ECO:0000313" key="11">
    <source>
        <dbReference type="EMBL" id="GAP63331.1"/>
    </source>
</evidence>
<feature type="transmembrane region" description="Helical" evidence="9">
    <location>
        <begin position="213"/>
        <end position="236"/>
    </location>
</feature>
<dbReference type="InParanoid" id="A0A0M8K923"/>
<dbReference type="EMBL" id="LGKN01000005">
    <property type="protein sequence ID" value="KPL87723.1"/>
    <property type="molecule type" value="Genomic_DNA"/>
</dbReference>
<dbReference type="Pfam" id="PF00528">
    <property type="entry name" value="BPD_transp_1"/>
    <property type="match status" value="1"/>
</dbReference>
<evidence type="ECO:0000256" key="6">
    <source>
        <dbReference type="ARBA" id="ARBA00022692"/>
    </source>
</evidence>
<reference evidence="11 13" key="1">
    <citation type="journal article" date="2015" name="Genome Announc.">
        <title>Draft Genome Sequence of a Heterotrophic Facultative Anaerobic Thermophilic Bacterium, Ardenticatena maritima Strain 110ST.</title>
        <authorList>
            <person name="Kawaichi S."/>
            <person name="Yoshida T."/>
            <person name="Sako Y."/>
            <person name="Nakamura R."/>
        </authorList>
    </citation>
    <scope>NUCLEOTIDE SEQUENCE [LARGE SCALE GENOMIC DNA]</scope>
    <source>
        <strain evidence="11 13">110S</strain>
    </source>
</reference>
<organism evidence="11 13">
    <name type="scientific">Ardenticatena maritima</name>
    <dbReference type="NCBI Taxonomy" id="872965"/>
    <lineage>
        <taxon>Bacteria</taxon>
        <taxon>Bacillati</taxon>
        <taxon>Chloroflexota</taxon>
        <taxon>Ardenticatenia</taxon>
        <taxon>Ardenticatenales</taxon>
        <taxon>Ardenticatenaceae</taxon>
        <taxon>Ardenticatena</taxon>
    </lineage>
</organism>
<accession>A0A0M8K923</accession>
<comment type="subcellular location">
    <subcellularLocation>
        <location evidence="1 9">Cell membrane</location>
        <topology evidence="1 9">Multi-pass membrane protein</topology>
    </subcellularLocation>
</comment>
<keyword evidence="4" id="KW-1003">Cell membrane</keyword>
<keyword evidence="3 9" id="KW-0813">Transport</keyword>
<evidence type="ECO:0000313" key="12">
    <source>
        <dbReference type="EMBL" id="KPL87723.1"/>
    </source>
</evidence>
<dbReference type="CDD" id="cd06261">
    <property type="entry name" value="TM_PBP2"/>
    <property type="match status" value="1"/>
</dbReference>
<dbReference type="EMBL" id="BBZA01000137">
    <property type="protein sequence ID" value="GAP63331.1"/>
    <property type="molecule type" value="Genomic_DNA"/>
</dbReference>
<sequence length="296" mass="32687">MSERSLTAIRHSKARQQQLLRVVRWVLTVVLIFYAIFPAVWVLSASLDPRNSLAQQALIPPNASLENYRALFNNPVQPFGRWMLNSIKISTITSILAVMISALAAYAFSRFRFAGRRNLLLTILLIQVFPNFLAMVAIFLLLQQLGTYIPWLGLGTHGGLILAYLGGALGINTWLMKGFFDSIPRDLDESAKIDGASDWQIFSRIIFPLVRPILAVVGILTFIGTYSDYILASILLKDRDSLTLAVGLFQLIDGQYSQKWGLFAAGAILGAVPIVIVYLLLQDYIVGGLTQGAVKG</sequence>
<feature type="domain" description="ABC transmembrane type-1" evidence="10">
    <location>
        <begin position="83"/>
        <end position="281"/>
    </location>
</feature>
<dbReference type="Proteomes" id="UP000037784">
    <property type="component" value="Unassembled WGS sequence"/>
</dbReference>
<keyword evidence="13" id="KW-1185">Reference proteome</keyword>
<evidence type="ECO:0000259" key="10">
    <source>
        <dbReference type="PROSITE" id="PS50928"/>
    </source>
</evidence>
<dbReference type="GO" id="GO:0005886">
    <property type="term" value="C:plasma membrane"/>
    <property type="evidence" value="ECO:0007669"/>
    <property type="project" value="UniProtKB-SubCell"/>
</dbReference>
<feature type="transmembrane region" description="Helical" evidence="9">
    <location>
        <begin position="260"/>
        <end position="281"/>
    </location>
</feature>
<evidence type="ECO:0000256" key="7">
    <source>
        <dbReference type="ARBA" id="ARBA00022989"/>
    </source>
</evidence>
<evidence type="ECO:0000256" key="4">
    <source>
        <dbReference type="ARBA" id="ARBA00022475"/>
    </source>
</evidence>
<dbReference type="PANTHER" id="PTHR32243:SF50">
    <property type="entry name" value="MALTOSE_MALTODEXTRIN TRANSPORT SYSTEM PERMEASE PROTEIN MALG"/>
    <property type="match status" value="1"/>
</dbReference>
<feature type="transmembrane region" description="Helical" evidence="9">
    <location>
        <begin position="21"/>
        <end position="43"/>
    </location>
</feature>
<proteinExistence type="inferred from homology"/>
<dbReference type="NCBIfam" id="NF008231">
    <property type="entry name" value="PRK10998.1"/>
    <property type="match status" value="1"/>
</dbReference>
<dbReference type="PROSITE" id="PS50928">
    <property type="entry name" value="ABC_TM1"/>
    <property type="match status" value="1"/>
</dbReference>
<reference evidence="13" key="3">
    <citation type="submission" date="2015-08" db="EMBL/GenBank/DDBJ databases">
        <title>Draft Genome Sequence of a Heterotrophic Facultative Anaerobic Bacterium Ardenticatena maritima Strain 110S.</title>
        <authorList>
            <person name="Kawaichi S."/>
            <person name="Yoshida T."/>
            <person name="Sako Y."/>
            <person name="Nakamura R."/>
        </authorList>
    </citation>
    <scope>NUCLEOTIDE SEQUENCE [LARGE SCALE GENOMIC DNA]</scope>
    <source>
        <strain evidence="13">110S</strain>
    </source>
</reference>
<feature type="transmembrane region" description="Helical" evidence="9">
    <location>
        <begin position="120"/>
        <end position="142"/>
    </location>
</feature>
<dbReference type="AlphaFoldDB" id="A0A0M8K923"/>
<evidence type="ECO:0000256" key="3">
    <source>
        <dbReference type="ARBA" id="ARBA00022448"/>
    </source>
</evidence>
<keyword evidence="6 9" id="KW-0812">Transmembrane</keyword>
<dbReference type="Proteomes" id="UP000050502">
    <property type="component" value="Unassembled WGS sequence"/>
</dbReference>
<reference evidence="12 14" key="2">
    <citation type="submission" date="2015-07" db="EMBL/GenBank/DDBJ databases">
        <title>Whole genome sequence of Ardenticatena maritima DSM 23922.</title>
        <authorList>
            <person name="Hemp J."/>
            <person name="Ward L.M."/>
            <person name="Pace L.A."/>
            <person name="Fischer W.W."/>
        </authorList>
    </citation>
    <scope>NUCLEOTIDE SEQUENCE [LARGE SCALE GENOMIC DNA]</scope>
    <source>
        <strain evidence="12 14">110S</strain>
    </source>
</reference>
<evidence type="ECO:0000256" key="8">
    <source>
        <dbReference type="ARBA" id="ARBA00023136"/>
    </source>
</evidence>
<evidence type="ECO:0000313" key="14">
    <source>
        <dbReference type="Proteomes" id="UP000050502"/>
    </source>
</evidence>
<dbReference type="SUPFAM" id="SSF161098">
    <property type="entry name" value="MetI-like"/>
    <property type="match status" value="1"/>
</dbReference>
<gene>
    <name evidence="11" type="primary">ganQ</name>
    <name evidence="11" type="ORF">ARMA_1754</name>
    <name evidence="12" type="ORF">SE16_09015</name>
</gene>
<evidence type="ECO:0000256" key="1">
    <source>
        <dbReference type="ARBA" id="ARBA00004651"/>
    </source>
</evidence>
<protein>
    <submittedName>
        <fullName evidence="11">Arabinogalactan oligomer / maltooligosaccharide transport system permease protein</fullName>
    </submittedName>
    <submittedName>
        <fullName evidence="12">Maltose ABC transporter permease</fullName>
    </submittedName>
</protein>
<evidence type="ECO:0000313" key="13">
    <source>
        <dbReference type="Proteomes" id="UP000037784"/>
    </source>
</evidence>
<keyword evidence="8 9" id="KW-0472">Membrane</keyword>
<feature type="transmembrane region" description="Helical" evidence="9">
    <location>
        <begin position="89"/>
        <end position="108"/>
    </location>
</feature>
<comment type="caution">
    <text evidence="11">The sequence shown here is derived from an EMBL/GenBank/DDBJ whole genome shotgun (WGS) entry which is preliminary data.</text>
</comment>
<dbReference type="FunCoup" id="A0A0M8K923">
    <property type="interactions" value="73"/>
</dbReference>
<dbReference type="InterPro" id="IPR000515">
    <property type="entry name" value="MetI-like"/>
</dbReference>
<dbReference type="STRING" id="872965.SE16_09015"/>
<evidence type="ECO:0000256" key="9">
    <source>
        <dbReference type="RuleBase" id="RU363032"/>
    </source>
</evidence>
<dbReference type="Gene3D" id="1.10.3720.10">
    <property type="entry name" value="MetI-like"/>
    <property type="match status" value="1"/>
</dbReference>
<dbReference type="PATRIC" id="fig|872965.6.peg.1841"/>
<dbReference type="InterPro" id="IPR035906">
    <property type="entry name" value="MetI-like_sf"/>
</dbReference>
<dbReference type="InterPro" id="IPR050901">
    <property type="entry name" value="BP-dep_ABC_trans_perm"/>
</dbReference>
<evidence type="ECO:0000256" key="2">
    <source>
        <dbReference type="ARBA" id="ARBA00009047"/>
    </source>
</evidence>
<dbReference type="RefSeq" id="WP_054493180.1">
    <property type="nucleotide sequence ID" value="NZ_BBZA01000137.1"/>
</dbReference>
<dbReference type="GO" id="GO:0042956">
    <property type="term" value="P:maltodextrin transmembrane transport"/>
    <property type="evidence" value="ECO:0007669"/>
    <property type="project" value="TreeGrafter"/>
</dbReference>
<dbReference type="PANTHER" id="PTHR32243">
    <property type="entry name" value="MALTOSE TRANSPORT SYSTEM PERMEASE-RELATED"/>
    <property type="match status" value="1"/>
</dbReference>
<feature type="transmembrane region" description="Helical" evidence="9">
    <location>
        <begin position="148"/>
        <end position="175"/>
    </location>
</feature>
<keyword evidence="7 9" id="KW-1133">Transmembrane helix</keyword>
<evidence type="ECO:0000256" key="5">
    <source>
        <dbReference type="ARBA" id="ARBA00022597"/>
    </source>
</evidence>
<keyword evidence="5" id="KW-0762">Sugar transport</keyword>
<name>A0A0M8K923_9CHLR</name>
<dbReference type="OrthoDB" id="9794684at2"/>